<feature type="region of interest" description="Disordered" evidence="5">
    <location>
        <begin position="1"/>
        <end position="31"/>
    </location>
</feature>
<dbReference type="PANTHER" id="PTHR43178:SF12">
    <property type="entry name" value="DIHYDROLIPOAMIDE ACETYLTRANSFERASE COMPONENT OF PYRUVATE DEHYDROGENASE COMPLEX"/>
    <property type="match status" value="1"/>
</dbReference>
<accession>A0ABW2A2P2</accession>
<evidence type="ECO:0000256" key="3">
    <source>
        <dbReference type="ARBA" id="ARBA00022679"/>
    </source>
</evidence>
<dbReference type="InterPro" id="IPR004167">
    <property type="entry name" value="PSBD"/>
</dbReference>
<keyword evidence="4 7" id="KW-0012">Acyltransferase</keyword>
<dbReference type="SUPFAM" id="SSF47005">
    <property type="entry name" value="Peripheral subunit-binding domain of 2-oxo acid dehydrogenase complex"/>
    <property type="match status" value="1"/>
</dbReference>
<dbReference type="Pfam" id="PF02817">
    <property type="entry name" value="E3_binding"/>
    <property type="match status" value="1"/>
</dbReference>
<dbReference type="EC" id="2.3.1.-" evidence="7"/>
<dbReference type="InterPro" id="IPR023213">
    <property type="entry name" value="CAT-like_dom_sf"/>
</dbReference>
<dbReference type="GO" id="GO:0016746">
    <property type="term" value="F:acyltransferase activity"/>
    <property type="evidence" value="ECO:0007669"/>
    <property type="project" value="UniProtKB-KW"/>
</dbReference>
<evidence type="ECO:0000256" key="4">
    <source>
        <dbReference type="ARBA" id="ARBA00023315"/>
    </source>
</evidence>
<comment type="cofactor">
    <cofactor evidence="1">
        <name>(R)-lipoate</name>
        <dbReference type="ChEBI" id="CHEBI:83088"/>
    </cofactor>
</comment>
<protein>
    <submittedName>
        <fullName evidence="7">Dihydrolipoamide acetyltransferase family protein</fullName>
        <ecNumber evidence="7">2.3.1.-</ecNumber>
    </submittedName>
</protein>
<dbReference type="Proteomes" id="UP001596422">
    <property type="component" value="Unassembled WGS sequence"/>
</dbReference>
<dbReference type="PROSITE" id="PS51826">
    <property type="entry name" value="PSBD"/>
    <property type="match status" value="1"/>
</dbReference>
<dbReference type="Gene3D" id="4.10.320.10">
    <property type="entry name" value="E3-binding domain"/>
    <property type="match status" value="1"/>
</dbReference>
<dbReference type="Gene3D" id="3.30.559.10">
    <property type="entry name" value="Chloramphenicol acetyltransferase-like domain"/>
    <property type="match status" value="1"/>
</dbReference>
<evidence type="ECO:0000256" key="1">
    <source>
        <dbReference type="ARBA" id="ARBA00001938"/>
    </source>
</evidence>
<evidence type="ECO:0000256" key="5">
    <source>
        <dbReference type="SAM" id="MobiDB-lite"/>
    </source>
</evidence>
<dbReference type="InterPro" id="IPR036625">
    <property type="entry name" value="E3-bd_dom_sf"/>
</dbReference>
<dbReference type="PANTHER" id="PTHR43178">
    <property type="entry name" value="DIHYDROLIPOAMIDE ACETYLTRANSFERASE COMPONENT OF PYRUVATE DEHYDROGENASE COMPLEX"/>
    <property type="match status" value="1"/>
</dbReference>
<comment type="caution">
    <text evidence="7">The sequence shown here is derived from an EMBL/GenBank/DDBJ whole genome shotgun (WGS) entry which is preliminary data.</text>
</comment>
<dbReference type="Pfam" id="PF00198">
    <property type="entry name" value="2-oxoacid_dh"/>
    <property type="match status" value="1"/>
</dbReference>
<evidence type="ECO:0000313" key="8">
    <source>
        <dbReference type="Proteomes" id="UP001596422"/>
    </source>
</evidence>
<dbReference type="InterPro" id="IPR050743">
    <property type="entry name" value="2-oxoacid_DH_E2_comp"/>
</dbReference>
<evidence type="ECO:0000256" key="2">
    <source>
        <dbReference type="ARBA" id="ARBA00007317"/>
    </source>
</evidence>
<dbReference type="SUPFAM" id="SSF52777">
    <property type="entry name" value="CoA-dependent acyltransferases"/>
    <property type="match status" value="1"/>
</dbReference>
<keyword evidence="3 7" id="KW-0808">Transferase</keyword>
<dbReference type="RefSeq" id="WP_379910207.1">
    <property type="nucleotide sequence ID" value="NZ_JBHSWE010000001.1"/>
</dbReference>
<comment type="similarity">
    <text evidence="2">Belongs to the 2-oxoacid dehydrogenase family.</text>
</comment>
<dbReference type="EMBL" id="JBHSWE010000001">
    <property type="protein sequence ID" value="MFC6671710.1"/>
    <property type="molecule type" value="Genomic_DNA"/>
</dbReference>
<keyword evidence="8" id="KW-1185">Reference proteome</keyword>
<proteinExistence type="inferred from homology"/>
<reference evidence="8" key="1">
    <citation type="journal article" date="2019" name="Int. J. Syst. Evol. Microbiol.">
        <title>The Global Catalogue of Microorganisms (GCM) 10K type strain sequencing project: providing services to taxonomists for standard genome sequencing and annotation.</title>
        <authorList>
            <consortium name="The Broad Institute Genomics Platform"/>
            <consortium name="The Broad Institute Genome Sequencing Center for Infectious Disease"/>
            <person name="Wu L."/>
            <person name="Ma J."/>
        </authorList>
    </citation>
    <scope>NUCLEOTIDE SEQUENCE [LARGE SCALE GENOMIC DNA]</scope>
    <source>
        <strain evidence="8">NBRC 111756</strain>
    </source>
</reference>
<name>A0ABW2A2P2_9GAMM</name>
<sequence length="286" mass="30959">MVGQIQRGQGEGGRDDFIIGASPSSRAHQVGKATPAVRSLAQRLGVDISSLSGSGRQGLITADDVEQAASINRSLGAPEPLRGVRKQMARNMAEAHAQVVPVTLFEDVDIEHWHEGSDITMQLVRAIAAGCAREPALNAWFDGRHLNRRLQQTVNLGVAVDTDQGLFVPVLRDIGNRDSDDLREGLNRLRADVRARTIPPSELQGASITLSNFGTLCGRHATPVVMPPQVAIVGAGKIRREPVWIDNRVEGHRILPLSVTFDHRAATGGEAARFMQAMIETLQEKT</sequence>
<dbReference type="InterPro" id="IPR001078">
    <property type="entry name" value="2-oxoacid_DH_actylTfrase"/>
</dbReference>
<gene>
    <name evidence="7" type="ORF">ACFQDL_17795</name>
</gene>
<organism evidence="7 8">
    <name type="scientific">Marinobacterium aestuariivivens</name>
    <dbReference type="NCBI Taxonomy" id="1698799"/>
    <lineage>
        <taxon>Bacteria</taxon>
        <taxon>Pseudomonadati</taxon>
        <taxon>Pseudomonadota</taxon>
        <taxon>Gammaproteobacteria</taxon>
        <taxon>Oceanospirillales</taxon>
        <taxon>Oceanospirillaceae</taxon>
        <taxon>Marinobacterium</taxon>
    </lineage>
</organism>
<evidence type="ECO:0000313" key="7">
    <source>
        <dbReference type="EMBL" id="MFC6671710.1"/>
    </source>
</evidence>
<feature type="domain" description="Peripheral subunit-binding (PSBD)" evidence="6">
    <location>
        <begin position="32"/>
        <end position="69"/>
    </location>
</feature>
<evidence type="ECO:0000259" key="6">
    <source>
        <dbReference type="PROSITE" id="PS51826"/>
    </source>
</evidence>